<organism evidence="3 4">
    <name type="scientific">Tissierella carlieri</name>
    <dbReference type="NCBI Taxonomy" id="689904"/>
    <lineage>
        <taxon>Bacteria</taxon>
        <taxon>Bacillati</taxon>
        <taxon>Bacillota</taxon>
        <taxon>Tissierellia</taxon>
        <taxon>Tissierellales</taxon>
        <taxon>Tissierellaceae</taxon>
        <taxon>Tissierella</taxon>
    </lineage>
</organism>
<feature type="domain" description="Bypass of forespore C C-terminal" evidence="2">
    <location>
        <begin position="131"/>
        <end position="195"/>
    </location>
</feature>
<reference evidence="3 4" key="1">
    <citation type="submission" date="2022-06" db="EMBL/GenBank/DDBJ databases">
        <title>Isolation of gut microbiota from human fecal samples.</title>
        <authorList>
            <person name="Pamer E.G."/>
            <person name="Barat B."/>
            <person name="Waligurski E."/>
            <person name="Medina S."/>
            <person name="Paddock L."/>
            <person name="Mostad J."/>
        </authorList>
    </citation>
    <scope>NUCLEOTIDE SEQUENCE [LARGE SCALE GENOMIC DNA]</scope>
    <source>
        <strain evidence="3 4">DFI.7.95</strain>
    </source>
</reference>
<evidence type="ECO:0000259" key="2">
    <source>
        <dbReference type="Pfam" id="PF08955"/>
    </source>
</evidence>
<evidence type="ECO:0000313" key="3">
    <source>
        <dbReference type="EMBL" id="MCQ4921906.1"/>
    </source>
</evidence>
<feature type="transmembrane region" description="Helical" evidence="1">
    <location>
        <begin position="6"/>
        <end position="25"/>
    </location>
</feature>
<name>A0ABT1S608_9FIRM</name>
<dbReference type="EMBL" id="JANGAC010000001">
    <property type="protein sequence ID" value="MCQ4921906.1"/>
    <property type="molecule type" value="Genomic_DNA"/>
</dbReference>
<evidence type="ECO:0000256" key="1">
    <source>
        <dbReference type="SAM" id="Phobius"/>
    </source>
</evidence>
<sequence>MKKDRILPIFFFSLTLFLISFIFGYQLMSKKLNPKDISKVNEKETDMSEHSGREILSEESRISPNTFIEERIHYTACDHVVTKVEVVEDEFVNMTRDEYTRYLDENYPNKRIISYSSNKITLGITKNHLCENHYVVGEEDGLIAIFRIGENGERLLEKVFTDYPISLLMEIDQEKIVEGIVVDSEEELSEILENFIS</sequence>
<accession>A0ABT1S608</accession>
<proteinExistence type="predicted"/>
<gene>
    <name evidence="3" type="ORF">NE686_02300</name>
</gene>
<keyword evidence="1" id="KW-1133">Transmembrane helix</keyword>
<protein>
    <submittedName>
        <fullName evidence="3">BofC C-terminal domain-containing protein</fullName>
    </submittedName>
</protein>
<dbReference type="Pfam" id="PF08955">
    <property type="entry name" value="BofC_C"/>
    <property type="match status" value="1"/>
</dbReference>
<evidence type="ECO:0000313" key="4">
    <source>
        <dbReference type="Proteomes" id="UP001524478"/>
    </source>
</evidence>
<dbReference type="Proteomes" id="UP001524478">
    <property type="component" value="Unassembled WGS sequence"/>
</dbReference>
<keyword evidence="1" id="KW-0812">Transmembrane</keyword>
<keyword evidence="1" id="KW-0472">Membrane</keyword>
<dbReference type="InterPro" id="IPR015050">
    <property type="entry name" value="BofC_C"/>
</dbReference>
<dbReference type="RefSeq" id="WP_216562255.1">
    <property type="nucleotide sequence ID" value="NZ_JAHLOH010000053.1"/>
</dbReference>
<comment type="caution">
    <text evidence="3">The sequence shown here is derived from an EMBL/GenBank/DDBJ whole genome shotgun (WGS) entry which is preliminary data.</text>
</comment>
<keyword evidence="4" id="KW-1185">Reference proteome</keyword>